<keyword evidence="3" id="KW-1185">Reference proteome</keyword>
<dbReference type="Proteomes" id="UP000008703">
    <property type="component" value="Plasmid pSTRVI02"/>
</dbReference>
<organism evidence="2 3">
    <name type="scientific">Streptomyces violaceusniger (strain Tu 4113)</name>
    <dbReference type="NCBI Taxonomy" id="653045"/>
    <lineage>
        <taxon>Bacteria</taxon>
        <taxon>Bacillati</taxon>
        <taxon>Actinomycetota</taxon>
        <taxon>Actinomycetes</taxon>
        <taxon>Kitasatosporales</taxon>
        <taxon>Streptomycetaceae</taxon>
        <taxon>Streptomyces</taxon>
        <taxon>Streptomyces violaceusniger group</taxon>
    </lineage>
</organism>
<evidence type="ECO:0000256" key="1">
    <source>
        <dbReference type="SAM" id="MobiDB-lite"/>
    </source>
</evidence>
<gene>
    <name evidence="2" type="ORF">Strvi_0133</name>
</gene>
<feature type="region of interest" description="Disordered" evidence="1">
    <location>
        <begin position="45"/>
        <end position="68"/>
    </location>
</feature>
<dbReference type="HOGENOM" id="CLU_2792428_0_0_11"/>
<protein>
    <submittedName>
        <fullName evidence="2">Uncharacterized protein</fullName>
    </submittedName>
</protein>
<dbReference type="RefSeq" id="WP_014043843.1">
    <property type="nucleotide sequence ID" value="NC_015952.1"/>
</dbReference>
<geneLocation type="plasmid" evidence="2 3">
    <name>pSTRVI02</name>
</geneLocation>
<evidence type="ECO:0000313" key="3">
    <source>
        <dbReference type="Proteomes" id="UP000008703"/>
    </source>
</evidence>
<dbReference type="AlphaFoldDB" id="G2PHV7"/>
<dbReference type="EMBL" id="CP002996">
    <property type="protein sequence ID" value="AEM88908.1"/>
    <property type="molecule type" value="Genomic_DNA"/>
</dbReference>
<dbReference type="KEGG" id="svl:Strvi_0133"/>
<proteinExistence type="predicted"/>
<evidence type="ECO:0000313" key="2">
    <source>
        <dbReference type="EMBL" id="AEM88908.1"/>
    </source>
</evidence>
<sequence>MTSPQHARKRDPITFSGVGFVGKALSFWLVPSAAVFTAVNYAERGDQAPSLSQPDRPPLDEAAPLDGW</sequence>
<keyword evidence="2" id="KW-0614">Plasmid</keyword>
<reference evidence="2" key="1">
    <citation type="submission" date="2011-08" db="EMBL/GenBank/DDBJ databases">
        <title>Complete sequence of plasmid 2 of Streptomyces violaceusniger Tu 4113.</title>
        <authorList>
            <consortium name="US DOE Joint Genome Institute"/>
            <person name="Lucas S."/>
            <person name="Han J."/>
            <person name="Lapidus A."/>
            <person name="Cheng J.-F."/>
            <person name="Goodwin L."/>
            <person name="Pitluck S."/>
            <person name="Peters L."/>
            <person name="Ivanova N."/>
            <person name="Daligault H."/>
            <person name="Detter J.C."/>
            <person name="Han C."/>
            <person name="Tapia R."/>
            <person name="Land M."/>
            <person name="Hauser L."/>
            <person name="Kyrpides N."/>
            <person name="Ivanova N."/>
            <person name="Pagani I."/>
            <person name="Hagen A."/>
            <person name="Katz L."/>
            <person name="Fiedler H.-P."/>
            <person name="Keasling J."/>
            <person name="Fortman J."/>
            <person name="Woyke T."/>
        </authorList>
    </citation>
    <scope>NUCLEOTIDE SEQUENCE [LARGE SCALE GENOMIC DNA]</scope>
    <source>
        <strain evidence="2">Tu 4113</strain>
        <plasmid evidence="2">pSTRVI02</plasmid>
    </source>
</reference>
<name>G2PHV7_STRV4</name>
<accession>G2PHV7</accession>